<protein>
    <submittedName>
        <fullName evidence="4">(thale cress) hypothetical protein</fullName>
    </submittedName>
</protein>
<reference evidence="4 5" key="1">
    <citation type="submission" date="2020-09" db="EMBL/GenBank/DDBJ databases">
        <authorList>
            <person name="Ashkenazy H."/>
        </authorList>
    </citation>
    <scope>NUCLEOTIDE SEQUENCE [LARGE SCALE GENOMIC DNA]</scope>
    <source>
        <strain evidence="5">cv. Cdm-0</strain>
    </source>
</reference>
<evidence type="ECO:0000259" key="2">
    <source>
        <dbReference type="Pfam" id="PF03108"/>
    </source>
</evidence>
<feature type="region of interest" description="Disordered" evidence="1">
    <location>
        <begin position="524"/>
        <end position="555"/>
    </location>
</feature>
<feature type="domain" description="MULE transposase" evidence="3">
    <location>
        <begin position="309"/>
        <end position="404"/>
    </location>
</feature>
<feature type="region of interest" description="Disordered" evidence="1">
    <location>
        <begin position="94"/>
        <end position="132"/>
    </location>
</feature>
<dbReference type="Pfam" id="PF10551">
    <property type="entry name" value="MULE"/>
    <property type="match status" value="1"/>
</dbReference>
<dbReference type="Proteomes" id="UP000516314">
    <property type="component" value="Chromosome 3"/>
</dbReference>
<feature type="compositionally biased region" description="Basic residues" evidence="1">
    <location>
        <begin position="532"/>
        <end position="544"/>
    </location>
</feature>
<feature type="domain" description="Transposase MuDR plant" evidence="2">
    <location>
        <begin position="143"/>
        <end position="201"/>
    </location>
</feature>
<dbReference type="InterPro" id="IPR018289">
    <property type="entry name" value="MULE_transposase_dom"/>
</dbReference>
<evidence type="ECO:0000313" key="4">
    <source>
        <dbReference type="EMBL" id="CAD5324824.1"/>
    </source>
</evidence>
<organism evidence="4 5">
    <name type="scientific">Arabidopsis thaliana</name>
    <name type="common">Mouse-ear cress</name>
    <dbReference type="NCBI Taxonomy" id="3702"/>
    <lineage>
        <taxon>Eukaryota</taxon>
        <taxon>Viridiplantae</taxon>
        <taxon>Streptophyta</taxon>
        <taxon>Embryophyta</taxon>
        <taxon>Tracheophyta</taxon>
        <taxon>Spermatophyta</taxon>
        <taxon>Magnoliopsida</taxon>
        <taxon>eudicotyledons</taxon>
        <taxon>Gunneridae</taxon>
        <taxon>Pentapetalae</taxon>
        <taxon>rosids</taxon>
        <taxon>malvids</taxon>
        <taxon>Brassicales</taxon>
        <taxon>Brassicaceae</taxon>
        <taxon>Camelineae</taxon>
        <taxon>Arabidopsis</taxon>
    </lineage>
</organism>
<dbReference type="Pfam" id="PF03108">
    <property type="entry name" value="DBD_Tnp_Mut"/>
    <property type="match status" value="1"/>
</dbReference>
<dbReference type="InterPro" id="IPR004332">
    <property type="entry name" value="Transposase_MuDR"/>
</dbReference>
<name>A0A7G2ENL9_ARATH</name>
<dbReference type="PANTHER" id="PTHR31973">
    <property type="entry name" value="POLYPROTEIN, PUTATIVE-RELATED"/>
    <property type="match status" value="1"/>
</dbReference>
<dbReference type="AlphaFoldDB" id="A0A7G2ENL9"/>
<evidence type="ECO:0000313" key="5">
    <source>
        <dbReference type="Proteomes" id="UP000516314"/>
    </source>
</evidence>
<feature type="compositionally biased region" description="Basic and acidic residues" evidence="1">
    <location>
        <begin position="12"/>
        <end position="27"/>
    </location>
</feature>
<feature type="region of interest" description="Disordered" evidence="1">
    <location>
        <begin position="570"/>
        <end position="635"/>
    </location>
</feature>
<accession>A0A7G2ENL9</accession>
<proteinExistence type="predicted"/>
<dbReference type="PANTHER" id="PTHR31973:SF187">
    <property type="entry name" value="MUTATOR TRANSPOSASE MUDRA PROTEIN"/>
    <property type="match status" value="1"/>
</dbReference>
<feature type="region of interest" description="Disordered" evidence="1">
    <location>
        <begin position="1"/>
        <end position="48"/>
    </location>
</feature>
<feature type="compositionally biased region" description="Acidic residues" evidence="1">
    <location>
        <begin position="94"/>
        <end position="109"/>
    </location>
</feature>
<evidence type="ECO:0000256" key="1">
    <source>
        <dbReference type="SAM" id="MobiDB-lite"/>
    </source>
</evidence>
<sequence>MTKRKRKLQNQFERDSRIELEVTKERDEVEGEGAESHDSSDDEDDCPVIVEDNRGYTEVEPCLAGNQEEEDDGFIDVEICNNLEDHFGHDACEETTGENCDDSGDDIWDDDKIPDPLSDDDQEEAERPFTDEVQPDDLLALHKTFNNANEIKYALLRYSLKTEYDIKMFKSSSNRLGAKCTQHIEEKCPWMVYCSFQKSKSKLVISTFRNEHVCVRSGYTKLLKSGTISQLYEERLRLNPKIKSQEMVDEIKREIWDYQEEIRTSNDGSTMEIEMIPGPIPGGLQRFYRLYVCFEASKSSWRQSCRPIIGLDAAFMKWDIKGQMLAAVGRDGDNRIFPIAWAVVEVEDIDNWMWFVRLLKKDLSLEDGADVTIISDKHHGLLNAVRDELPKVEHILCARHILENWKKTHKDIELERMFWKIARSYTTASFATNLEVLKRNVRESRRKPLLDFLTEVRRKCMERNAKRTIITNRWKKRFTPRAAREIELNRQKAKDLKRWRSLYEKGIKPVQGMNMWPQLGRLPVLPPPPRFNRGRPHDHARRKSPHESTSNKYKLSRHGCIITCSNCKKEGHNKTRCHNPTAPPQATRPRGRPRKEHGIYGDSFHVGASQEGYSQAGSSQGGSSQVRASQGGSSQ</sequence>
<feature type="compositionally biased region" description="Low complexity" evidence="1">
    <location>
        <begin position="607"/>
        <end position="635"/>
    </location>
</feature>
<evidence type="ECO:0000259" key="3">
    <source>
        <dbReference type="Pfam" id="PF10551"/>
    </source>
</evidence>
<gene>
    <name evidence="4" type="ORF">AT9943_LOCUS12703</name>
</gene>
<dbReference type="EMBL" id="LR881468">
    <property type="protein sequence ID" value="CAD5324824.1"/>
    <property type="molecule type" value="Genomic_DNA"/>
</dbReference>